<name>A0A426Y0V2_ENSVE</name>
<organism evidence="1 2">
    <name type="scientific">Ensete ventricosum</name>
    <name type="common">Abyssinian banana</name>
    <name type="synonym">Musa ensete</name>
    <dbReference type="NCBI Taxonomy" id="4639"/>
    <lineage>
        <taxon>Eukaryota</taxon>
        <taxon>Viridiplantae</taxon>
        <taxon>Streptophyta</taxon>
        <taxon>Embryophyta</taxon>
        <taxon>Tracheophyta</taxon>
        <taxon>Spermatophyta</taxon>
        <taxon>Magnoliopsida</taxon>
        <taxon>Liliopsida</taxon>
        <taxon>Zingiberales</taxon>
        <taxon>Musaceae</taxon>
        <taxon>Ensete</taxon>
    </lineage>
</organism>
<dbReference type="EMBL" id="AMZH03015877">
    <property type="protein sequence ID" value="RRT45373.1"/>
    <property type="molecule type" value="Genomic_DNA"/>
</dbReference>
<evidence type="ECO:0000313" key="1">
    <source>
        <dbReference type="EMBL" id="RRT45373.1"/>
    </source>
</evidence>
<protein>
    <submittedName>
        <fullName evidence="1">Uncharacterized protein</fullName>
    </submittedName>
</protein>
<proteinExistence type="predicted"/>
<gene>
    <name evidence="1" type="ORF">B296_00049393</name>
</gene>
<reference evidence="1 2" key="1">
    <citation type="journal article" date="2014" name="Agronomy (Basel)">
        <title>A Draft Genome Sequence for Ensete ventricosum, the Drought-Tolerant Tree Against Hunger.</title>
        <authorList>
            <person name="Harrison J."/>
            <person name="Moore K.A."/>
            <person name="Paszkiewicz K."/>
            <person name="Jones T."/>
            <person name="Grant M."/>
            <person name="Ambacheew D."/>
            <person name="Muzemil S."/>
            <person name="Studholme D.J."/>
        </authorList>
    </citation>
    <scope>NUCLEOTIDE SEQUENCE [LARGE SCALE GENOMIC DNA]</scope>
</reference>
<dbReference type="Proteomes" id="UP000287651">
    <property type="component" value="Unassembled WGS sequence"/>
</dbReference>
<evidence type="ECO:0000313" key="2">
    <source>
        <dbReference type="Proteomes" id="UP000287651"/>
    </source>
</evidence>
<dbReference type="AlphaFoldDB" id="A0A426Y0V2"/>
<comment type="caution">
    <text evidence="1">The sequence shown here is derived from an EMBL/GenBank/DDBJ whole genome shotgun (WGS) entry which is preliminary data.</text>
</comment>
<accession>A0A426Y0V2</accession>
<sequence>MANRARWGKLDPYPKQPQVGCKCKLAGKMLEPLMRSATANKASVKLGIFHERRRRNMKRQPGKVTTMRDLQWQKPTSIFLKPAWRNSTKANEGFLE</sequence>